<keyword evidence="2" id="KW-1185">Reference proteome</keyword>
<gene>
    <name evidence="1" type="ORF">F511_29265</name>
</gene>
<evidence type="ECO:0008006" key="3">
    <source>
        <dbReference type="Google" id="ProtNLM"/>
    </source>
</evidence>
<dbReference type="OrthoDB" id="1301741at2759"/>
<proteinExistence type="predicted"/>
<evidence type="ECO:0000313" key="1">
    <source>
        <dbReference type="EMBL" id="KZV38182.1"/>
    </source>
</evidence>
<evidence type="ECO:0000313" key="2">
    <source>
        <dbReference type="Proteomes" id="UP000250235"/>
    </source>
</evidence>
<reference evidence="1 2" key="1">
    <citation type="journal article" date="2015" name="Proc. Natl. Acad. Sci. U.S.A.">
        <title>The resurrection genome of Boea hygrometrica: A blueprint for survival of dehydration.</title>
        <authorList>
            <person name="Xiao L."/>
            <person name="Yang G."/>
            <person name="Zhang L."/>
            <person name="Yang X."/>
            <person name="Zhao S."/>
            <person name="Ji Z."/>
            <person name="Zhou Q."/>
            <person name="Hu M."/>
            <person name="Wang Y."/>
            <person name="Chen M."/>
            <person name="Xu Y."/>
            <person name="Jin H."/>
            <person name="Xiao X."/>
            <person name="Hu G."/>
            <person name="Bao F."/>
            <person name="Hu Y."/>
            <person name="Wan P."/>
            <person name="Li L."/>
            <person name="Deng X."/>
            <person name="Kuang T."/>
            <person name="Xiang C."/>
            <person name="Zhu J.K."/>
            <person name="Oliver M.J."/>
            <person name="He Y."/>
        </authorList>
    </citation>
    <scope>NUCLEOTIDE SEQUENCE [LARGE SCALE GENOMIC DNA]</scope>
    <source>
        <strain evidence="2">cv. XS01</strain>
    </source>
</reference>
<dbReference type="AlphaFoldDB" id="A0A2Z7BU64"/>
<name>A0A2Z7BU64_9LAMI</name>
<accession>A0A2Z7BU64</accession>
<dbReference type="Proteomes" id="UP000250235">
    <property type="component" value="Unassembled WGS sequence"/>
</dbReference>
<organism evidence="1 2">
    <name type="scientific">Dorcoceras hygrometricum</name>
    <dbReference type="NCBI Taxonomy" id="472368"/>
    <lineage>
        <taxon>Eukaryota</taxon>
        <taxon>Viridiplantae</taxon>
        <taxon>Streptophyta</taxon>
        <taxon>Embryophyta</taxon>
        <taxon>Tracheophyta</taxon>
        <taxon>Spermatophyta</taxon>
        <taxon>Magnoliopsida</taxon>
        <taxon>eudicotyledons</taxon>
        <taxon>Gunneridae</taxon>
        <taxon>Pentapetalae</taxon>
        <taxon>asterids</taxon>
        <taxon>lamiids</taxon>
        <taxon>Lamiales</taxon>
        <taxon>Gesneriaceae</taxon>
        <taxon>Didymocarpoideae</taxon>
        <taxon>Trichosporeae</taxon>
        <taxon>Loxocarpinae</taxon>
        <taxon>Dorcoceras</taxon>
    </lineage>
</organism>
<protein>
    <recommendedName>
        <fullName evidence="3">DUF4219 domain-containing protein</fullName>
    </recommendedName>
</protein>
<sequence length="118" mass="13902">MSTSHNKIPMFSNEDYDDWKIHMQEHLAALDDDMWSVITEGPLKIMKPNLAFAITNGEPQFLEKSRHEYTNEDKKKANLDNVARDILYKTLDKRYSAFNRYVIFCLTDTMTSVFRDCK</sequence>
<dbReference type="EMBL" id="KV002046">
    <property type="protein sequence ID" value="KZV38182.1"/>
    <property type="molecule type" value="Genomic_DNA"/>
</dbReference>